<comment type="caution">
    <text evidence="2">The sequence shown here is derived from an EMBL/GenBank/DDBJ whole genome shotgun (WGS) entry which is preliminary data.</text>
</comment>
<keyword evidence="1" id="KW-0472">Membrane</keyword>
<dbReference type="RefSeq" id="WP_144685640.1">
    <property type="nucleotide sequence ID" value="NZ_VLLC01000021.1"/>
</dbReference>
<accession>A0A562RHI5</accession>
<evidence type="ECO:0000313" key="2">
    <source>
        <dbReference type="EMBL" id="TWI68569.1"/>
    </source>
</evidence>
<sequence>MECPKCGYFRKAEDPFPEYECPLCRVVYDRYRGEPHSSMGCEIIATKKDAQKKYRALKRKVWLLNGALIMIVLVSLVAVFAGVLFQPAA</sequence>
<keyword evidence="1" id="KW-0812">Transmembrane</keyword>
<dbReference type="Proteomes" id="UP000318307">
    <property type="component" value="Unassembled WGS sequence"/>
</dbReference>
<keyword evidence="3" id="KW-1185">Reference proteome</keyword>
<dbReference type="OrthoDB" id="9801221at2"/>
<gene>
    <name evidence="2" type="ORF">LZ24_02542</name>
</gene>
<feature type="transmembrane region" description="Helical" evidence="1">
    <location>
        <begin position="61"/>
        <end position="85"/>
    </location>
</feature>
<reference evidence="2 3" key="1">
    <citation type="submission" date="2019-07" db="EMBL/GenBank/DDBJ databases">
        <title>Genome sequencing of 100 strains of the haloalkaliphilic chemolithoautotrophic sulfur-oxidizing bacterium Thioalkalivibrio.</title>
        <authorList>
            <person name="Muyzer G."/>
        </authorList>
    </citation>
    <scope>NUCLEOTIDE SEQUENCE [LARGE SCALE GENOMIC DNA]</scope>
    <source>
        <strain evidence="2 3">ASO4-4</strain>
    </source>
</reference>
<dbReference type="AlphaFoldDB" id="A0A562RHI5"/>
<name>A0A562RHI5_9BACT</name>
<protein>
    <submittedName>
        <fullName evidence="2">Uncharacterized protein</fullName>
    </submittedName>
</protein>
<proteinExistence type="predicted"/>
<evidence type="ECO:0000313" key="3">
    <source>
        <dbReference type="Proteomes" id="UP000318307"/>
    </source>
</evidence>
<organism evidence="2 3">
    <name type="scientific">Desulfobotulus alkaliphilus</name>
    <dbReference type="NCBI Taxonomy" id="622671"/>
    <lineage>
        <taxon>Bacteria</taxon>
        <taxon>Pseudomonadati</taxon>
        <taxon>Thermodesulfobacteriota</taxon>
        <taxon>Desulfobacteria</taxon>
        <taxon>Desulfobacterales</taxon>
        <taxon>Desulfobacteraceae</taxon>
        <taxon>Desulfobotulus</taxon>
    </lineage>
</organism>
<evidence type="ECO:0000256" key="1">
    <source>
        <dbReference type="SAM" id="Phobius"/>
    </source>
</evidence>
<keyword evidence="1" id="KW-1133">Transmembrane helix</keyword>
<dbReference type="EMBL" id="VLLC01000021">
    <property type="protein sequence ID" value="TWI68569.1"/>
    <property type="molecule type" value="Genomic_DNA"/>
</dbReference>